<dbReference type="InterPro" id="IPR004919">
    <property type="entry name" value="GmrSD_N"/>
</dbReference>
<keyword evidence="1" id="KW-0175">Coiled coil</keyword>
<keyword evidence="4" id="KW-1185">Reference proteome</keyword>
<dbReference type="OrthoDB" id="3654724at2"/>
<evidence type="ECO:0000313" key="4">
    <source>
        <dbReference type="Proteomes" id="UP000270185"/>
    </source>
</evidence>
<accession>A0A3G8XJL8</accession>
<name>A0A3G8XJL8_9FLAO</name>
<dbReference type="Proteomes" id="UP000270185">
    <property type="component" value="Chromosome"/>
</dbReference>
<gene>
    <name evidence="3" type="ORF">EIB73_07245</name>
</gene>
<reference evidence="4" key="1">
    <citation type="submission" date="2018-11" db="EMBL/GenBank/DDBJ databases">
        <title>Proposal to divide the Flavobacteriaceae and reorganize its genera based on Amino Acid Identity values calculated from whole genome sequences.</title>
        <authorList>
            <person name="Nicholson A.C."/>
            <person name="Gulvik C.A."/>
            <person name="Whitney A.M."/>
            <person name="Humrighouse B.W."/>
            <person name="Bell M."/>
            <person name="Holmes B."/>
            <person name="Steigerwalt A.G."/>
            <person name="Villarma A."/>
            <person name="Sheth M."/>
            <person name="Batra D."/>
            <person name="Pryor J."/>
            <person name="Bernardet J.-F."/>
            <person name="Hugo C."/>
            <person name="Kampfer P."/>
            <person name="Newman J.D."/>
            <person name="McQuiston J.R."/>
        </authorList>
    </citation>
    <scope>NUCLEOTIDE SEQUENCE [LARGE SCALE GENOMIC DNA]</scope>
    <source>
        <strain evidence="4">G0081</strain>
    </source>
</reference>
<feature type="domain" description="GmrSD restriction endonucleases N-terminal" evidence="2">
    <location>
        <begin position="11"/>
        <end position="226"/>
    </location>
</feature>
<proteinExistence type="predicted"/>
<dbReference type="KEGG" id="ccas:EIB73_07245"/>
<evidence type="ECO:0000256" key="1">
    <source>
        <dbReference type="SAM" id="Coils"/>
    </source>
</evidence>
<sequence>MKNRKYTFWSLLQRGRIVIPQIQRDYAYGRDTEKANNVRKDLLNAMFDALKNDTASIEETLVLDFIYGSILKDKSMTPIDGQQRLTTLFLLHLYASLENGLVKNKELLLFSYETRHSANEFCKSLVNDFIFDLDSSKTISKQIQNQAKFLNSYNDDPTIQSMLVVLDAVHDQFYNVDKLWEKLTQQERIIFYYLDLEKFGLTDDLYIKMNSRGKSLTRYEIFKSSFEKYLEEKFPTYKEEISNKLDVQWTNMLWKEDCKIDSGFLNLFKNIFTIRYYVLNSEAKKIEDADKCFREMLATEEDLKFFIQFLDSYYNLYDKDRKGISEYYNNYFYHSTKALGKSDLIRVFWQGDENLFIKATTSTLRYAELIMFYALTLSLQNPVDQNVLFFRFRQLRNLISNSGFEMRPENMHSFLLHVNDLILFGKIPFDTFNQNQIDEENLEEKLTDIESELLAYENHDILRGSLSLFINHKKQNYHSILEKFVEVFDNDYKAETPLIRKALLSTGDYSNRDKDVRKRFLIHKSDAWRDFFTTNQRRFEQENIVKTLDEINIGIDLKQSLENTSADYLNVSNKDWRYYFIKYDNQLHYAETQGYYFWKNRTENPLEVIMLNSSMESSTNLEWNIFNWILFDNNRQIIHLDYHGASKMLLLKAGLTMDANPKGFKIEIANEQNNLFNNLLQENLVTEEGFYKVELNEDFIEKGQLLIDKIELILQEMVVLD</sequence>
<dbReference type="EMBL" id="CP034159">
    <property type="protein sequence ID" value="AZI32978.1"/>
    <property type="molecule type" value="Genomic_DNA"/>
</dbReference>
<dbReference type="AlphaFoldDB" id="A0A3G8XJL8"/>
<dbReference type="Pfam" id="PF03235">
    <property type="entry name" value="GmrSD_N"/>
    <property type="match status" value="1"/>
</dbReference>
<evidence type="ECO:0000259" key="2">
    <source>
        <dbReference type="Pfam" id="PF03235"/>
    </source>
</evidence>
<protein>
    <submittedName>
        <fullName evidence="3">DUF262 domain-containing protein</fullName>
    </submittedName>
</protein>
<feature type="coiled-coil region" evidence="1">
    <location>
        <begin position="432"/>
        <end position="459"/>
    </location>
</feature>
<organism evidence="3 4">
    <name type="scientific">Kaistella carnis</name>
    <dbReference type="NCBI Taxonomy" id="1241979"/>
    <lineage>
        <taxon>Bacteria</taxon>
        <taxon>Pseudomonadati</taxon>
        <taxon>Bacteroidota</taxon>
        <taxon>Flavobacteriia</taxon>
        <taxon>Flavobacteriales</taxon>
        <taxon>Weeksellaceae</taxon>
        <taxon>Chryseobacterium group</taxon>
        <taxon>Kaistella</taxon>
    </lineage>
</organism>
<dbReference type="RefSeq" id="WP_125023963.1">
    <property type="nucleotide sequence ID" value="NZ_CP034159.1"/>
</dbReference>
<evidence type="ECO:0000313" key="3">
    <source>
        <dbReference type="EMBL" id="AZI32978.1"/>
    </source>
</evidence>